<dbReference type="EMBL" id="CP030850">
    <property type="protein sequence ID" value="AXE21531.1"/>
    <property type="molecule type" value="Genomic_DNA"/>
</dbReference>
<evidence type="ECO:0008006" key="4">
    <source>
        <dbReference type="Google" id="ProtNLM"/>
    </source>
</evidence>
<keyword evidence="1" id="KW-0472">Membrane</keyword>
<gene>
    <name evidence="2" type="ORF">DR864_13690</name>
</gene>
<evidence type="ECO:0000313" key="3">
    <source>
        <dbReference type="Proteomes" id="UP000251993"/>
    </source>
</evidence>
<dbReference type="KEGG" id="run:DR864_13690"/>
<dbReference type="PANTHER" id="PTHR36974">
    <property type="entry name" value="MEMBRANE PROTEIN-RELATED"/>
    <property type="match status" value="1"/>
</dbReference>
<dbReference type="AlphaFoldDB" id="A0A344TSB0"/>
<protein>
    <recommendedName>
        <fullName evidence="4">DoxX family membrane protein</fullName>
    </recommendedName>
</protein>
<feature type="transmembrane region" description="Helical" evidence="1">
    <location>
        <begin position="37"/>
        <end position="63"/>
    </location>
</feature>
<dbReference type="Proteomes" id="UP000251993">
    <property type="component" value="Chromosome"/>
</dbReference>
<evidence type="ECO:0000313" key="2">
    <source>
        <dbReference type="EMBL" id="AXE21531.1"/>
    </source>
</evidence>
<dbReference type="PANTHER" id="PTHR36974:SF1">
    <property type="entry name" value="DOXX FAMILY MEMBRANE PROTEIN"/>
    <property type="match status" value="1"/>
</dbReference>
<accession>A0A344TSB0</accession>
<organism evidence="2 3">
    <name type="scientific">Runella rosea</name>
    <dbReference type="NCBI Taxonomy" id="2259595"/>
    <lineage>
        <taxon>Bacteria</taxon>
        <taxon>Pseudomonadati</taxon>
        <taxon>Bacteroidota</taxon>
        <taxon>Cytophagia</taxon>
        <taxon>Cytophagales</taxon>
        <taxon>Spirosomataceae</taxon>
        <taxon>Runella</taxon>
    </lineage>
</organism>
<proteinExistence type="predicted"/>
<feature type="transmembrane region" description="Helical" evidence="1">
    <location>
        <begin position="99"/>
        <end position="117"/>
    </location>
</feature>
<keyword evidence="1" id="KW-0812">Transmembrane</keyword>
<feature type="transmembrane region" description="Helical" evidence="1">
    <location>
        <begin position="6"/>
        <end position="25"/>
    </location>
</feature>
<sequence length="119" mass="13435">MKILKLILTYLFGAFMIFGGVNHFLKPEMYLPFIPSFLPGAAINYLSGIVEIIVGIGVFIPAFRSQSTLGILVLMLLFLPLHIVDVFKENPAIGSHQIALIRLPLQFVLILWAWFIHKK</sequence>
<name>A0A344TSB0_9BACT</name>
<evidence type="ECO:0000256" key="1">
    <source>
        <dbReference type="SAM" id="Phobius"/>
    </source>
</evidence>
<dbReference type="RefSeq" id="WP_114070273.1">
    <property type="nucleotide sequence ID" value="NZ_CP030850.1"/>
</dbReference>
<keyword evidence="1" id="KW-1133">Transmembrane helix</keyword>
<dbReference type="OrthoDB" id="327939at2"/>
<reference evidence="2 3" key="1">
    <citation type="submission" date="2018-07" db="EMBL/GenBank/DDBJ databases">
        <title>Genome sequencing of Runella.</title>
        <authorList>
            <person name="Baek M.-G."/>
            <person name="Yi H."/>
        </authorList>
    </citation>
    <scope>NUCLEOTIDE SEQUENCE [LARGE SCALE GENOMIC DNA]</scope>
    <source>
        <strain evidence="2 3">HYN0085</strain>
    </source>
</reference>
<feature type="transmembrane region" description="Helical" evidence="1">
    <location>
        <begin position="69"/>
        <end position="87"/>
    </location>
</feature>
<keyword evidence="3" id="KW-1185">Reference proteome</keyword>